<sequence>MTAHGTLPSTMNFPLTPSAMRTVAAWLWDMANSQEEKEKDIEHHA</sequence>
<evidence type="ECO:0000313" key="1">
    <source>
        <dbReference type="EMBL" id="SDT85833.1"/>
    </source>
</evidence>
<name>A0ABY0V4Y7_9ACTO</name>
<reference evidence="1 2" key="1">
    <citation type="submission" date="2016-10" db="EMBL/GenBank/DDBJ databases">
        <authorList>
            <person name="Varghese N."/>
            <person name="Submissions S."/>
        </authorList>
    </citation>
    <scope>NUCLEOTIDE SEQUENCE [LARGE SCALE GENOMIC DNA]</scope>
    <source>
        <strain evidence="1 2">DSM 9169</strain>
    </source>
</reference>
<gene>
    <name evidence="1" type="ORF">SAMN04489714_0171</name>
</gene>
<organism evidence="1 2">
    <name type="scientific">Schaalia radingae</name>
    <dbReference type="NCBI Taxonomy" id="131110"/>
    <lineage>
        <taxon>Bacteria</taxon>
        <taxon>Bacillati</taxon>
        <taxon>Actinomycetota</taxon>
        <taxon>Actinomycetes</taxon>
        <taxon>Actinomycetales</taxon>
        <taxon>Actinomycetaceae</taxon>
        <taxon>Schaalia</taxon>
    </lineage>
</organism>
<protein>
    <submittedName>
        <fullName evidence="1">Uncharacterized protein</fullName>
    </submittedName>
</protein>
<proteinExistence type="predicted"/>
<evidence type="ECO:0000313" key="2">
    <source>
        <dbReference type="Proteomes" id="UP000198976"/>
    </source>
</evidence>
<dbReference type="Proteomes" id="UP000198976">
    <property type="component" value="Chromosome I"/>
</dbReference>
<keyword evidence="2" id="KW-1185">Reference proteome</keyword>
<dbReference type="EMBL" id="LT629792">
    <property type="protein sequence ID" value="SDT85833.1"/>
    <property type="molecule type" value="Genomic_DNA"/>
</dbReference>
<accession>A0ABY0V4Y7</accession>